<protein>
    <recommendedName>
        <fullName evidence="1">Endonuclease/exonuclease/phosphatase domain-containing protein</fullName>
    </recommendedName>
</protein>
<name>A0A165KKM2_EXIGL</name>
<evidence type="ECO:0000259" key="1">
    <source>
        <dbReference type="Pfam" id="PF14529"/>
    </source>
</evidence>
<dbReference type="STRING" id="1314781.A0A165KKM2"/>
<organism evidence="2 3">
    <name type="scientific">Exidia glandulosa HHB12029</name>
    <dbReference type="NCBI Taxonomy" id="1314781"/>
    <lineage>
        <taxon>Eukaryota</taxon>
        <taxon>Fungi</taxon>
        <taxon>Dikarya</taxon>
        <taxon>Basidiomycota</taxon>
        <taxon>Agaricomycotina</taxon>
        <taxon>Agaricomycetes</taxon>
        <taxon>Auriculariales</taxon>
        <taxon>Exidiaceae</taxon>
        <taxon>Exidia</taxon>
    </lineage>
</organism>
<dbReference type="InterPro" id="IPR036691">
    <property type="entry name" value="Endo/exonu/phosph_ase_sf"/>
</dbReference>
<gene>
    <name evidence="2" type="ORF">EXIGLDRAFT_643068</name>
</gene>
<accession>A0A165KKM2</accession>
<keyword evidence="3" id="KW-1185">Reference proteome</keyword>
<dbReference type="Gene3D" id="3.60.10.10">
    <property type="entry name" value="Endonuclease/exonuclease/phosphatase"/>
    <property type="match status" value="1"/>
</dbReference>
<evidence type="ECO:0000313" key="3">
    <source>
        <dbReference type="Proteomes" id="UP000077266"/>
    </source>
</evidence>
<dbReference type="EMBL" id="KV425942">
    <property type="protein sequence ID" value="KZV96491.1"/>
    <property type="molecule type" value="Genomic_DNA"/>
</dbReference>
<dbReference type="Proteomes" id="UP000077266">
    <property type="component" value="Unassembled WGS sequence"/>
</dbReference>
<dbReference type="SUPFAM" id="SSF56219">
    <property type="entry name" value="DNase I-like"/>
    <property type="match status" value="1"/>
</dbReference>
<reference evidence="2 3" key="1">
    <citation type="journal article" date="2016" name="Mol. Biol. Evol.">
        <title>Comparative Genomics of Early-Diverging Mushroom-Forming Fungi Provides Insights into the Origins of Lignocellulose Decay Capabilities.</title>
        <authorList>
            <person name="Nagy L.G."/>
            <person name="Riley R."/>
            <person name="Tritt A."/>
            <person name="Adam C."/>
            <person name="Daum C."/>
            <person name="Floudas D."/>
            <person name="Sun H."/>
            <person name="Yadav J.S."/>
            <person name="Pangilinan J."/>
            <person name="Larsson K.H."/>
            <person name="Matsuura K."/>
            <person name="Barry K."/>
            <person name="Labutti K."/>
            <person name="Kuo R."/>
            <person name="Ohm R.A."/>
            <person name="Bhattacharya S.S."/>
            <person name="Shirouzu T."/>
            <person name="Yoshinaga Y."/>
            <person name="Martin F.M."/>
            <person name="Grigoriev I.V."/>
            <person name="Hibbett D.S."/>
        </authorList>
    </citation>
    <scope>NUCLEOTIDE SEQUENCE [LARGE SCALE GENOMIC DNA]</scope>
    <source>
        <strain evidence="2 3">HHB12029</strain>
    </source>
</reference>
<dbReference type="GO" id="GO:0003824">
    <property type="term" value="F:catalytic activity"/>
    <property type="evidence" value="ECO:0007669"/>
    <property type="project" value="InterPro"/>
</dbReference>
<sequence length="80" mass="8756">MIYINNAIPSDSYNQLPINSLDLTGFTLTTPSLSMRIFSVYNPPSSDSTISLLSTILHTLPTLDLILAGDFNKHDALWSG</sequence>
<proteinExistence type="predicted"/>
<dbReference type="InterPro" id="IPR005135">
    <property type="entry name" value="Endo/exonuclease/phosphatase"/>
</dbReference>
<feature type="domain" description="Endonuclease/exonuclease/phosphatase" evidence="1">
    <location>
        <begin position="35"/>
        <end position="80"/>
    </location>
</feature>
<evidence type="ECO:0000313" key="2">
    <source>
        <dbReference type="EMBL" id="KZV96491.1"/>
    </source>
</evidence>
<dbReference type="OrthoDB" id="2840473at2759"/>
<dbReference type="AlphaFoldDB" id="A0A165KKM2"/>
<dbReference type="InParanoid" id="A0A165KKM2"/>
<feature type="non-terminal residue" evidence="2">
    <location>
        <position position="80"/>
    </location>
</feature>
<dbReference type="Pfam" id="PF14529">
    <property type="entry name" value="Exo_endo_phos_2"/>
    <property type="match status" value="1"/>
</dbReference>